<dbReference type="GO" id="GO:0007165">
    <property type="term" value="P:signal transduction"/>
    <property type="evidence" value="ECO:0007669"/>
    <property type="project" value="InterPro"/>
</dbReference>
<evidence type="ECO:0000313" key="6">
    <source>
        <dbReference type="EMBL" id="CRH03106.1"/>
    </source>
</evidence>
<reference evidence="6 7" key="1">
    <citation type="submission" date="2015-04" db="EMBL/GenBank/DDBJ databases">
        <authorList>
            <consortium name="Pathogen Informatics"/>
        </authorList>
    </citation>
    <scope>NUCLEOTIDE SEQUENCE [LARGE SCALE GENOMIC DNA]</scope>
    <source>
        <strain evidence="6 7">SGS1</strain>
    </source>
</reference>
<dbReference type="SMART" id="SM00209">
    <property type="entry name" value="TSP1"/>
    <property type="match status" value="1"/>
</dbReference>
<feature type="transmembrane region" description="Helical" evidence="3">
    <location>
        <begin position="134"/>
        <end position="157"/>
    </location>
</feature>
<dbReference type="VEuPathDB" id="PlasmoDB:PRELSG_0213200"/>
<dbReference type="InterPro" id="IPR043973">
    <property type="entry name" value="TSP1_CCN"/>
</dbReference>
<evidence type="ECO:0000256" key="1">
    <source>
        <dbReference type="ARBA" id="ARBA00004236"/>
    </source>
</evidence>
<keyword evidence="3" id="KW-0472">Membrane</keyword>
<proteinExistence type="predicted"/>
<dbReference type="InterPro" id="IPR000884">
    <property type="entry name" value="TSP1_rpt"/>
</dbReference>
<dbReference type="Pfam" id="PF19035">
    <property type="entry name" value="TSP1_CCN"/>
    <property type="match status" value="1"/>
</dbReference>
<keyword evidence="7" id="KW-1185">Reference proteome</keyword>
<sequence length="162" mass="19085">MLINISMYFFLLYVIKSHFDSFFGYKNNPSVQSIESDILLYKCSNIKNRILEEDNPVCDEWSEWTNCSKTCDVGIKMRVKMDSKKEHSRECSKITETTLCKLKECSESDNQGNKYETKHYNEEKETKKKILRKYLLIFGIISFINILLLIICIIVSLKKKII</sequence>
<dbReference type="Gene3D" id="2.20.100.10">
    <property type="entry name" value="Thrombospondin type-1 (TSP1) repeat"/>
    <property type="match status" value="1"/>
</dbReference>
<name>A0A1J1HGG6_PLARL</name>
<evidence type="ECO:0000256" key="3">
    <source>
        <dbReference type="SAM" id="Phobius"/>
    </source>
</evidence>
<evidence type="ECO:0000259" key="5">
    <source>
        <dbReference type="Pfam" id="PF19035"/>
    </source>
</evidence>
<dbReference type="InterPro" id="IPR036383">
    <property type="entry name" value="TSP1_rpt_sf"/>
</dbReference>
<dbReference type="EMBL" id="LN835297">
    <property type="protein sequence ID" value="CRH03106.1"/>
    <property type="molecule type" value="Genomic_DNA"/>
</dbReference>
<evidence type="ECO:0000313" key="7">
    <source>
        <dbReference type="Proteomes" id="UP000220158"/>
    </source>
</evidence>
<dbReference type="OrthoDB" id="446173at2759"/>
<protein>
    <submittedName>
        <fullName evidence="6">Thrombospondin-related sporozoite protein, putative</fullName>
    </submittedName>
</protein>
<dbReference type="AlphaFoldDB" id="A0A1J1HGG6"/>
<keyword evidence="3" id="KW-0812">Transmembrane</keyword>
<accession>A0A1J1HGG6</accession>
<keyword evidence="2" id="KW-1003">Cell membrane</keyword>
<dbReference type="GO" id="GO:0005886">
    <property type="term" value="C:plasma membrane"/>
    <property type="evidence" value="ECO:0007669"/>
    <property type="project" value="UniProtKB-SubCell"/>
</dbReference>
<dbReference type="PROSITE" id="PS50092">
    <property type="entry name" value="TSP1"/>
    <property type="match status" value="1"/>
</dbReference>
<feature type="domain" description="CCN TSP1" evidence="5">
    <location>
        <begin position="58"/>
        <end position="105"/>
    </location>
</feature>
<feature type="chain" id="PRO_5012317385" evidence="4">
    <location>
        <begin position="18"/>
        <end position="162"/>
    </location>
</feature>
<dbReference type="SUPFAM" id="SSF82895">
    <property type="entry name" value="TSP-1 type 1 repeat"/>
    <property type="match status" value="1"/>
</dbReference>
<evidence type="ECO:0000256" key="4">
    <source>
        <dbReference type="SAM" id="SignalP"/>
    </source>
</evidence>
<dbReference type="RefSeq" id="XP_028535592.1">
    <property type="nucleotide sequence ID" value="XM_028679921.1"/>
</dbReference>
<dbReference type="GeneID" id="39734551"/>
<comment type="subcellular location">
    <subcellularLocation>
        <location evidence="1">Cell membrane</location>
    </subcellularLocation>
</comment>
<keyword evidence="4" id="KW-0732">Signal</keyword>
<dbReference type="KEGG" id="prel:PRELSG_0213200"/>
<evidence type="ECO:0000256" key="2">
    <source>
        <dbReference type="ARBA" id="ARBA00022475"/>
    </source>
</evidence>
<feature type="signal peptide" evidence="4">
    <location>
        <begin position="1"/>
        <end position="17"/>
    </location>
</feature>
<keyword evidence="3" id="KW-1133">Transmembrane helix</keyword>
<organism evidence="6 7">
    <name type="scientific">Plasmodium relictum</name>
    <dbReference type="NCBI Taxonomy" id="85471"/>
    <lineage>
        <taxon>Eukaryota</taxon>
        <taxon>Sar</taxon>
        <taxon>Alveolata</taxon>
        <taxon>Apicomplexa</taxon>
        <taxon>Aconoidasida</taxon>
        <taxon>Haemosporida</taxon>
        <taxon>Plasmodiidae</taxon>
        <taxon>Plasmodium</taxon>
        <taxon>Plasmodium (Haemamoeba)</taxon>
    </lineage>
</organism>
<dbReference type="Proteomes" id="UP000220158">
    <property type="component" value="Chromosome 2"/>
</dbReference>
<gene>
    <name evidence="6" type="primary">TRSP</name>
    <name evidence="6" type="ORF">PRELSG_0213200</name>
</gene>